<dbReference type="Pfam" id="PF05036">
    <property type="entry name" value="SPOR"/>
    <property type="match status" value="1"/>
</dbReference>
<feature type="domain" description="SPOR" evidence="3">
    <location>
        <begin position="136"/>
        <end position="218"/>
    </location>
</feature>
<dbReference type="AlphaFoldDB" id="E1X5L0"/>
<keyword evidence="2" id="KW-0812">Transmembrane</keyword>
<name>E1X5L0_HALMS</name>
<feature type="compositionally biased region" description="Polar residues" evidence="1">
    <location>
        <begin position="98"/>
        <end position="112"/>
    </location>
</feature>
<dbReference type="KEGG" id="bmx:BMS_2541"/>
<dbReference type="GO" id="GO:0042834">
    <property type="term" value="F:peptidoglycan binding"/>
    <property type="evidence" value="ECO:0007669"/>
    <property type="project" value="InterPro"/>
</dbReference>
<dbReference type="RefSeq" id="WP_014245107.1">
    <property type="nucleotide sequence ID" value="NC_016620.1"/>
</dbReference>
<organism evidence="4 5">
    <name type="scientific">Halobacteriovorax marinus (strain ATCC BAA-682 / DSM 15412 / SJ)</name>
    <name type="common">Bacteriovorax marinus</name>
    <dbReference type="NCBI Taxonomy" id="862908"/>
    <lineage>
        <taxon>Bacteria</taxon>
        <taxon>Pseudomonadati</taxon>
        <taxon>Bdellovibrionota</taxon>
        <taxon>Bacteriovoracia</taxon>
        <taxon>Bacteriovoracales</taxon>
        <taxon>Halobacteriovoraceae</taxon>
        <taxon>Halobacteriovorax</taxon>
    </lineage>
</organism>
<gene>
    <name evidence="4" type="ordered locus">BMS_2541</name>
</gene>
<dbReference type="HOGENOM" id="CLU_1265473_0_0_7"/>
<sequence>MEDKTKLYVFAKKEVFLIFVFMILISITSFLLGVKIGVNNSFEKSGYSKEDVNKVEILSPAEEKVNEIEKSVNSDDETYKALKEKTDMALEKKVEQEFSGTATNSDSTMNTDVTSPTSSEVSEVPQMEAPKESSRDKLSGKYTIQVGSFPSVDEAEVFAKGFKARGYTTIINEKNLQHKGTWFRVSIGVFENISEAKDYVIEHKSLFSSSEYRFTQFD</sequence>
<dbReference type="Proteomes" id="UP000008963">
    <property type="component" value="Chromosome"/>
</dbReference>
<dbReference type="OrthoDB" id="5292572at2"/>
<evidence type="ECO:0000313" key="5">
    <source>
        <dbReference type="Proteomes" id="UP000008963"/>
    </source>
</evidence>
<dbReference type="InterPro" id="IPR036680">
    <property type="entry name" value="SPOR-like_sf"/>
</dbReference>
<evidence type="ECO:0000256" key="1">
    <source>
        <dbReference type="SAM" id="MobiDB-lite"/>
    </source>
</evidence>
<evidence type="ECO:0000259" key="3">
    <source>
        <dbReference type="PROSITE" id="PS51724"/>
    </source>
</evidence>
<protein>
    <submittedName>
        <fullName evidence="4">Membrane protein</fullName>
    </submittedName>
</protein>
<dbReference type="STRING" id="862908.BMS_2541"/>
<dbReference type="PROSITE" id="PS51724">
    <property type="entry name" value="SPOR"/>
    <property type="match status" value="1"/>
</dbReference>
<dbReference type="PATRIC" id="fig|862908.3.peg.2426"/>
<dbReference type="EMBL" id="FQ312005">
    <property type="protein sequence ID" value="CBW27331.1"/>
    <property type="molecule type" value="Genomic_DNA"/>
</dbReference>
<keyword evidence="5" id="KW-1185">Reference proteome</keyword>
<feature type="region of interest" description="Disordered" evidence="1">
    <location>
        <begin position="97"/>
        <end position="137"/>
    </location>
</feature>
<accession>E1X5L0</accession>
<dbReference type="InterPro" id="IPR007730">
    <property type="entry name" value="SPOR-like_dom"/>
</dbReference>
<evidence type="ECO:0000256" key="2">
    <source>
        <dbReference type="SAM" id="Phobius"/>
    </source>
</evidence>
<dbReference type="eggNOG" id="COG3087">
    <property type="taxonomic scope" value="Bacteria"/>
</dbReference>
<proteinExistence type="predicted"/>
<feature type="compositionally biased region" description="Low complexity" evidence="1">
    <location>
        <begin position="113"/>
        <end position="125"/>
    </location>
</feature>
<reference evidence="5" key="1">
    <citation type="journal article" date="2013" name="ISME J.">
        <title>A small predatory core genome in the divergent marine Bacteriovorax marinus SJ and the terrestrial Bdellovibrio bacteriovorus.</title>
        <authorList>
            <person name="Crossman L.C."/>
            <person name="Chen H."/>
            <person name="Cerdeno-Tarraga A.M."/>
            <person name="Brooks K."/>
            <person name="Quail M.A."/>
            <person name="Pineiro S.A."/>
            <person name="Hobley L."/>
            <person name="Sockett R.E."/>
            <person name="Bentley S.D."/>
            <person name="Parkhill J."/>
            <person name="Williams H.N."/>
            <person name="Stine O.C."/>
        </authorList>
    </citation>
    <scope>NUCLEOTIDE SEQUENCE [LARGE SCALE GENOMIC DNA]</scope>
    <source>
        <strain evidence="5">ATCC BAA-682 / DSM 15412 / SJ</strain>
    </source>
</reference>
<keyword evidence="2" id="KW-0472">Membrane</keyword>
<feature type="transmembrane region" description="Helical" evidence="2">
    <location>
        <begin position="15"/>
        <end position="34"/>
    </location>
</feature>
<keyword evidence="2" id="KW-1133">Transmembrane helix</keyword>
<evidence type="ECO:0000313" key="4">
    <source>
        <dbReference type="EMBL" id="CBW27331.1"/>
    </source>
</evidence>
<dbReference type="Gene3D" id="3.30.70.1070">
    <property type="entry name" value="Sporulation related repeat"/>
    <property type="match status" value="1"/>
</dbReference>
<dbReference type="SUPFAM" id="SSF110997">
    <property type="entry name" value="Sporulation related repeat"/>
    <property type="match status" value="1"/>
</dbReference>